<evidence type="ECO:0000313" key="1">
    <source>
        <dbReference type="EMBL" id="THU94025.1"/>
    </source>
</evidence>
<dbReference type="EMBL" id="ML179233">
    <property type="protein sequence ID" value="THU94025.1"/>
    <property type="molecule type" value="Genomic_DNA"/>
</dbReference>
<proteinExistence type="predicted"/>
<dbReference type="Proteomes" id="UP000297245">
    <property type="component" value="Unassembled WGS sequence"/>
</dbReference>
<feature type="non-terminal residue" evidence="1">
    <location>
        <position position="1"/>
    </location>
</feature>
<keyword evidence="2" id="KW-1185">Reference proteome</keyword>
<protein>
    <submittedName>
        <fullName evidence="1">Uncharacterized protein</fullName>
    </submittedName>
</protein>
<dbReference type="OrthoDB" id="2895175at2759"/>
<sequence length="154" mass="17726">KFNSRIRVAVLMKQASQDAGDDASQDYWKYVYNVIGLLGHEGMSDEEDGAEANDEHAYEQVIHVKNVLTMAWRNPEIRELMQLVDATPGVEAAIFRQVGRAKLPRRRVDKVSTRATPKHIPPSFFDPTYLQSLPQIRQINLHMRKKDFPLRARL</sequence>
<gene>
    <name evidence="1" type="ORF">K435DRAFT_669157</name>
</gene>
<dbReference type="AlphaFoldDB" id="A0A4V4HF95"/>
<name>A0A4V4HF95_DENBC</name>
<accession>A0A4V4HF95</accession>
<organism evidence="1 2">
    <name type="scientific">Dendrothele bispora (strain CBS 962.96)</name>
    <dbReference type="NCBI Taxonomy" id="1314807"/>
    <lineage>
        <taxon>Eukaryota</taxon>
        <taxon>Fungi</taxon>
        <taxon>Dikarya</taxon>
        <taxon>Basidiomycota</taxon>
        <taxon>Agaricomycotina</taxon>
        <taxon>Agaricomycetes</taxon>
        <taxon>Agaricomycetidae</taxon>
        <taxon>Agaricales</taxon>
        <taxon>Agaricales incertae sedis</taxon>
        <taxon>Dendrothele</taxon>
    </lineage>
</organism>
<evidence type="ECO:0000313" key="2">
    <source>
        <dbReference type="Proteomes" id="UP000297245"/>
    </source>
</evidence>
<reference evidence="1 2" key="1">
    <citation type="journal article" date="2019" name="Nat. Ecol. Evol.">
        <title>Megaphylogeny resolves global patterns of mushroom evolution.</title>
        <authorList>
            <person name="Varga T."/>
            <person name="Krizsan K."/>
            <person name="Foldi C."/>
            <person name="Dima B."/>
            <person name="Sanchez-Garcia M."/>
            <person name="Sanchez-Ramirez S."/>
            <person name="Szollosi G.J."/>
            <person name="Szarkandi J.G."/>
            <person name="Papp V."/>
            <person name="Albert L."/>
            <person name="Andreopoulos W."/>
            <person name="Angelini C."/>
            <person name="Antonin V."/>
            <person name="Barry K.W."/>
            <person name="Bougher N.L."/>
            <person name="Buchanan P."/>
            <person name="Buyck B."/>
            <person name="Bense V."/>
            <person name="Catcheside P."/>
            <person name="Chovatia M."/>
            <person name="Cooper J."/>
            <person name="Damon W."/>
            <person name="Desjardin D."/>
            <person name="Finy P."/>
            <person name="Geml J."/>
            <person name="Haridas S."/>
            <person name="Hughes K."/>
            <person name="Justo A."/>
            <person name="Karasinski D."/>
            <person name="Kautmanova I."/>
            <person name="Kiss B."/>
            <person name="Kocsube S."/>
            <person name="Kotiranta H."/>
            <person name="LaButti K.M."/>
            <person name="Lechner B.E."/>
            <person name="Liimatainen K."/>
            <person name="Lipzen A."/>
            <person name="Lukacs Z."/>
            <person name="Mihaltcheva S."/>
            <person name="Morgado L.N."/>
            <person name="Niskanen T."/>
            <person name="Noordeloos M.E."/>
            <person name="Ohm R.A."/>
            <person name="Ortiz-Santana B."/>
            <person name="Ovrebo C."/>
            <person name="Racz N."/>
            <person name="Riley R."/>
            <person name="Savchenko A."/>
            <person name="Shiryaev A."/>
            <person name="Soop K."/>
            <person name="Spirin V."/>
            <person name="Szebenyi C."/>
            <person name="Tomsovsky M."/>
            <person name="Tulloss R.E."/>
            <person name="Uehling J."/>
            <person name="Grigoriev I.V."/>
            <person name="Vagvolgyi C."/>
            <person name="Papp T."/>
            <person name="Martin F.M."/>
            <person name="Miettinen O."/>
            <person name="Hibbett D.S."/>
            <person name="Nagy L.G."/>
        </authorList>
    </citation>
    <scope>NUCLEOTIDE SEQUENCE [LARGE SCALE GENOMIC DNA]</scope>
    <source>
        <strain evidence="1 2">CBS 962.96</strain>
    </source>
</reference>